<comment type="caution">
    <text evidence="2">The sequence shown here is derived from an EMBL/GenBank/DDBJ whole genome shotgun (WGS) entry which is preliminary data.</text>
</comment>
<dbReference type="Proteomes" id="UP000318103">
    <property type="component" value="Unassembled WGS sequence"/>
</dbReference>
<dbReference type="EMBL" id="VFNX01000002">
    <property type="protein sequence ID" value="TQK86331.1"/>
    <property type="molecule type" value="Genomic_DNA"/>
</dbReference>
<name>A0A542THL1_9ACTN</name>
<dbReference type="RefSeq" id="WP_142219127.1">
    <property type="nucleotide sequence ID" value="NZ_JBPJFI010000001.1"/>
</dbReference>
<protein>
    <submittedName>
        <fullName evidence="2">Uncharacterized protein</fullName>
    </submittedName>
</protein>
<keyword evidence="1" id="KW-0732">Signal</keyword>
<proteinExistence type="predicted"/>
<accession>A0A542THL1</accession>
<evidence type="ECO:0000256" key="1">
    <source>
        <dbReference type="SAM" id="SignalP"/>
    </source>
</evidence>
<feature type="signal peptide" evidence="1">
    <location>
        <begin position="1"/>
        <end position="27"/>
    </location>
</feature>
<dbReference type="AlphaFoldDB" id="A0A542THL1"/>
<sequence>MRHVIPRALAATAAALAAGVVAVPASAAPAGPLHTRGAVCDLGGMDYVTISKGVATLTGGSARIQYGALEPGQSTDWRHVTFHKDGKSVTYETVEGRMAAQTCT</sequence>
<keyword evidence="3" id="KW-1185">Reference proteome</keyword>
<evidence type="ECO:0000313" key="2">
    <source>
        <dbReference type="EMBL" id="TQK86331.1"/>
    </source>
</evidence>
<evidence type="ECO:0000313" key="3">
    <source>
        <dbReference type="Proteomes" id="UP000318103"/>
    </source>
</evidence>
<gene>
    <name evidence="2" type="ORF">FB563_6456</name>
</gene>
<organism evidence="2 3">
    <name type="scientific">Streptomyces puniciscabiei</name>
    <dbReference type="NCBI Taxonomy" id="164348"/>
    <lineage>
        <taxon>Bacteria</taxon>
        <taxon>Bacillati</taxon>
        <taxon>Actinomycetota</taxon>
        <taxon>Actinomycetes</taxon>
        <taxon>Kitasatosporales</taxon>
        <taxon>Streptomycetaceae</taxon>
        <taxon>Streptomyces</taxon>
    </lineage>
</organism>
<reference evidence="2 3" key="1">
    <citation type="submission" date="2019-06" db="EMBL/GenBank/DDBJ databases">
        <title>Sequencing the genomes of 1000 actinobacteria strains.</title>
        <authorList>
            <person name="Klenk H.-P."/>
        </authorList>
    </citation>
    <scope>NUCLEOTIDE SEQUENCE [LARGE SCALE GENOMIC DNA]</scope>
    <source>
        <strain evidence="2 3">DSM 41929</strain>
    </source>
</reference>
<feature type="chain" id="PRO_5021944793" evidence="1">
    <location>
        <begin position="28"/>
        <end position="104"/>
    </location>
</feature>